<evidence type="ECO:0008006" key="5">
    <source>
        <dbReference type="Google" id="ProtNLM"/>
    </source>
</evidence>
<dbReference type="EMBL" id="BRPK01000017">
    <property type="protein sequence ID" value="GLB44424.1"/>
    <property type="molecule type" value="Genomic_DNA"/>
</dbReference>
<protein>
    <recommendedName>
        <fullName evidence="5">Fruit-body specific protein a</fullName>
    </recommendedName>
</protein>
<gene>
    <name evidence="3" type="ORF">LshimejAT787_1700510</name>
</gene>
<reference evidence="3" key="1">
    <citation type="submission" date="2022-07" db="EMBL/GenBank/DDBJ databases">
        <title>The genome of Lyophyllum shimeji provides insight into the initial evolution of ectomycorrhizal fungal genome.</title>
        <authorList>
            <person name="Kobayashi Y."/>
            <person name="Shibata T."/>
            <person name="Hirakawa H."/>
            <person name="Shigenobu S."/>
            <person name="Nishiyama T."/>
            <person name="Yamada A."/>
            <person name="Hasebe M."/>
            <person name="Kawaguchi M."/>
        </authorList>
    </citation>
    <scope>NUCLEOTIDE SEQUENCE</scope>
    <source>
        <strain evidence="3">AT787</strain>
    </source>
</reference>
<sequence>MEPFSRLLILALLAVTVNAAGAIKDIIPPAQNGIPDLLQNVTVLDPMTESQSIEATVPLVDQKAGANGDAPPNHPVPDTVVTAVDGHVVDSESRFSVPSTNSRSTSGSAKRSVSRYHQVFGGTGTGPNDRDSSVEGTGYLTYTAVPNATYNIDACLDYCSSVKGCVFANLYYEYNNYLLDFVFREKSNLKCAIYGDIHTAQEKTFRGGQQSIDPPAGLTYIQHSSGWALETLTNPPDPEGYELVFGPTNGANNAPGYMGFAFIDKYDVNACASLCNTRDADRTSGICQYFNIWRAVVNGVPTTYTCAFYYIVADESTAVNYGQGNLQVTYSRGYRRKSLIIDGGFEGYKCGDLGPFCFTTSYANWIGTSSLGGFFDATFFHYGPYARTGTGVALLGSAVGWDALAGTVAPAKPLKTIAGRSYVITFFHSSSFANPQAEKNAFVDVLWNNAVVQTIRPGYQPWTFYEFKVTARGNDRLAFHGGMVPSWSFIDDVAVYLL</sequence>
<feature type="region of interest" description="Disordered" evidence="1">
    <location>
        <begin position="92"/>
        <end position="112"/>
    </location>
</feature>
<keyword evidence="4" id="KW-1185">Reference proteome</keyword>
<name>A0A9P3UQW8_LYOSH</name>
<feature type="signal peptide" evidence="2">
    <location>
        <begin position="1"/>
        <end position="22"/>
    </location>
</feature>
<keyword evidence="2" id="KW-0732">Signal</keyword>
<proteinExistence type="predicted"/>
<evidence type="ECO:0000313" key="4">
    <source>
        <dbReference type="Proteomes" id="UP001063166"/>
    </source>
</evidence>
<dbReference type="OrthoDB" id="271448at2759"/>
<evidence type="ECO:0000313" key="3">
    <source>
        <dbReference type="EMBL" id="GLB44424.1"/>
    </source>
</evidence>
<organism evidence="3 4">
    <name type="scientific">Lyophyllum shimeji</name>
    <name type="common">Hon-shimeji</name>
    <name type="synonym">Tricholoma shimeji</name>
    <dbReference type="NCBI Taxonomy" id="47721"/>
    <lineage>
        <taxon>Eukaryota</taxon>
        <taxon>Fungi</taxon>
        <taxon>Dikarya</taxon>
        <taxon>Basidiomycota</taxon>
        <taxon>Agaricomycotina</taxon>
        <taxon>Agaricomycetes</taxon>
        <taxon>Agaricomycetidae</taxon>
        <taxon>Agaricales</taxon>
        <taxon>Tricholomatineae</taxon>
        <taxon>Lyophyllaceae</taxon>
        <taxon>Lyophyllum</taxon>
    </lineage>
</organism>
<accession>A0A9P3UQW8</accession>
<comment type="caution">
    <text evidence="3">The sequence shown here is derived from an EMBL/GenBank/DDBJ whole genome shotgun (WGS) entry which is preliminary data.</text>
</comment>
<evidence type="ECO:0000256" key="2">
    <source>
        <dbReference type="SAM" id="SignalP"/>
    </source>
</evidence>
<dbReference type="AlphaFoldDB" id="A0A9P3UQW8"/>
<evidence type="ECO:0000256" key="1">
    <source>
        <dbReference type="SAM" id="MobiDB-lite"/>
    </source>
</evidence>
<dbReference type="Proteomes" id="UP001063166">
    <property type="component" value="Unassembled WGS sequence"/>
</dbReference>
<feature type="compositionally biased region" description="Polar residues" evidence="1">
    <location>
        <begin position="94"/>
        <end position="111"/>
    </location>
</feature>
<feature type="chain" id="PRO_5040138326" description="Fruit-body specific protein a" evidence="2">
    <location>
        <begin position="23"/>
        <end position="498"/>
    </location>
</feature>